<organism evidence="1 2">
    <name type="scientific">Clostridium gelidum</name>
    <dbReference type="NCBI Taxonomy" id="704125"/>
    <lineage>
        <taxon>Bacteria</taxon>
        <taxon>Bacillati</taxon>
        <taxon>Bacillota</taxon>
        <taxon>Clostridia</taxon>
        <taxon>Eubacteriales</taxon>
        <taxon>Clostridiaceae</taxon>
        <taxon>Clostridium</taxon>
    </lineage>
</organism>
<gene>
    <name evidence="1" type="ORF">psyc5s11_06310</name>
</gene>
<evidence type="ECO:0000313" key="2">
    <source>
        <dbReference type="Proteomes" id="UP000824633"/>
    </source>
</evidence>
<dbReference type="Proteomes" id="UP000824633">
    <property type="component" value="Chromosome"/>
</dbReference>
<protein>
    <submittedName>
        <fullName evidence="1">Uncharacterized protein</fullName>
    </submittedName>
</protein>
<reference evidence="2" key="1">
    <citation type="submission" date="2021-07" db="EMBL/GenBank/DDBJ databases">
        <title>Complete genome sequencing of a Clostridium isolate.</title>
        <authorList>
            <person name="Ueki A."/>
            <person name="Tonouchi A."/>
        </authorList>
    </citation>
    <scope>NUCLEOTIDE SEQUENCE [LARGE SCALE GENOMIC DNA]</scope>
    <source>
        <strain evidence="2">C5S11</strain>
    </source>
</reference>
<dbReference type="RefSeq" id="WP_224036232.1">
    <property type="nucleotide sequence ID" value="NZ_AP024849.1"/>
</dbReference>
<sequence length="88" mass="10168">MILVNCAWRQADIIKVVESIRLDNQNVFKFVKVEGIRIFFDTFLEDIKGVKLINESIKSIRGYQALGINIVPVVNNSMFDGYNKLLYK</sequence>
<evidence type="ECO:0000313" key="1">
    <source>
        <dbReference type="EMBL" id="BCZ44564.1"/>
    </source>
</evidence>
<proteinExistence type="predicted"/>
<accession>A0ABM7T033</accession>
<name>A0ABM7T033_9CLOT</name>
<dbReference type="EMBL" id="AP024849">
    <property type="protein sequence ID" value="BCZ44564.1"/>
    <property type="molecule type" value="Genomic_DNA"/>
</dbReference>
<keyword evidence="2" id="KW-1185">Reference proteome</keyword>